<dbReference type="AlphaFoldDB" id="A0A1M5Y7C9"/>
<evidence type="ECO:0000313" key="2">
    <source>
        <dbReference type="Proteomes" id="UP000183995"/>
    </source>
</evidence>
<accession>A0A1M5Y7C9</accession>
<proteinExistence type="predicted"/>
<sequence>MTENQVKALTLEERRQLYAESVKVLDGYVIPLTKISISLFGKVVPYKIYDRLDWAVEKPVMLEHWRSFAEKARMGRRIYVFNSCFLQSPLSETMMRLDFGISQTKAYIEEIYRIIAALSPVVIYLRCSNVRARVEEVSEQRTAVWLDSAVAYHTTQGYGRRNSLTGFDGYIACLEERQKRELEILDKLPVKKLTVTDPFNDWDRAHEAIGAFFAGKALQKA</sequence>
<name>A0A1M5Y7C9_9FIRM</name>
<dbReference type="Proteomes" id="UP000183995">
    <property type="component" value="Unassembled WGS sequence"/>
</dbReference>
<dbReference type="STRING" id="1123282.SAMN02745823_02287"/>
<keyword evidence="1" id="KW-0808">Transferase</keyword>
<keyword evidence="1" id="KW-0418">Kinase</keyword>
<dbReference type="EMBL" id="FQXV01000007">
    <property type="protein sequence ID" value="SHI07718.1"/>
    <property type="molecule type" value="Genomic_DNA"/>
</dbReference>
<evidence type="ECO:0000313" key="1">
    <source>
        <dbReference type="EMBL" id="SHI07718.1"/>
    </source>
</evidence>
<protein>
    <submittedName>
        <fullName evidence="1">Shikimate kinase</fullName>
    </submittedName>
</protein>
<keyword evidence="2" id="KW-1185">Reference proteome</keyword>
<gene>
    <name evidence="1" type="ORF">SAMN02745823_02287</name>
</gene>
<dbReference type="GO" id="GO:0016301">
    <property type="term" value="F:kinase activity"/>
    <property type="evidence" value="ECO:0007669"/>
    <property type="project" value="UniProtKB-KW"/>
</dbReference>
<reference evidence="1 2" key="1">
    <citation type="submission" date="2016-11" db="EMBL/GenBank/DDBJ databases">
        <authorList>
            <person name="Jaros S."/>
            <person name="Januszkiewicz K."/>
            <person name="Wedrychowicz H."/>
        </authorList>
    </citation>
    <scope>NUCLEOTIDE SEQUENCE [LARGE SCALE GENOMIC DNA]</scope>
    <source>
        <strain evidence="1 2">DSM 10068</strain>
    </source>
</reference>
<organism evidence="1 2">
    <name type="scientific">Sporobacter termitidis DSM 10068</name>
    <dbReference type="NCBI Taxonomy" id="1123282"/>
    <lineage>
        <taxon>Bacteria</taxon>
        <taxon>Bacillati</taxon>
        <taxon>Bacillota</taxon>
        <taxon>Clostridia</taxon>
        <taxon>Eubacteriales</taxon>
        <taxon>Oscillospiraceae</taxon>
        <taxon>Sporobacter</taxon>
    </lineage>
</organism>